<name>A0A2P2L4F0_RHIMU</name>
<proteinExistence type="predicted"/>
<feature type="compositionally biased region" description="Basic residues" evidence="1">
    <location>
        <begin position="1"/>
        <end position="11"/>
    </location>
</feature>
<dbReference type="AlphaFoldDB" id="A0A2P2L4F0"/>
<feature type="region of interest" description="Disordered" evidence="1">
    <location>
        <begin position="1"/>
        <end position="21"/>
    </location>
</feature>
<reference evidence="2" key="1">
    <citation type="submission" date="2018-02" db="EMBL/GenBank/DDBJ databases">
        <title>Rhizophora mucronata_Transcriptome.</title>
        <authorList>
            <person name="Meera S.P."/>
            <person name="Sreeshan A."/>
            <person name="Augustine A."/>
        </authorList>
    </citation>
    <scope>NUCLEOTIDE SEQUENCE</scope>
    <source>
        <tissue evidence="2">Leaf</tissue>
    </source>
</reference>
<organism evidence="2">
    <name type="scientific">Rhizophora mucronata</name>
    <name type="common">Asiatic mangrove</name>
    <dbReference type="NCBI Taxonomy" id="61149"/>
    <lineage>
        <taxon>Eukaryota</taxon>
        <taxon>Viridiplantae</taxon>
        <taxon>Streptophyta</taxon>
        <taxon>Embryophyta</taxon>
        <taxon>Tracheophyta</taxon>
        <taxon>Spermatophyta</taxon>
        <taxon>Magnoliopsida</taxon>
        <taxon>eudicotyledons</taxon>
        <taxon>Gunneridae</taxon>
        <taxon>Pentapetalae</taxon>
        <taxon>rosids</taxon>
        <taxon>fabids</taxon>
        <taxon>Malpighiales</taxon>
        <taxon>Rhizophoraceae</taxon>
        <taxon>Rhizophora</taxon>
    </lineage>
</organism>
<protein>
    <submittedName>
        <fullName evidence="2">Uncharacterized protein</fullName>
    </submittedName>
</protein>
<sequence length="41" mass="4636">MKRNARGRIVKPHGALDASQTSIDLSMQQNFPVSHKWKNST</sequence>
<accession>A0A2P2L4F0</accession>
<evidence type="ECO:0000313" key="2">
    <source>
        <dbReference type="EMBL" id="MBX12833.1"/>
    </source>
</evidence>
<dbReference type="EMBL" id="GGEC01032349">
    <property type="protein sequence ID" value="MBX12833.1"/>
    <property type="molecule type" value="Transcribed_RNA"/>
</dbReference>
<evidence type="ECO:0000256" key="1">
    <source>
        <dbReference type="SAM" id="MobiDB-lite"/>
    </source>
</evidence>